<proteinExistence type="inferred from homology"/>
<evidence type="ECO:0000256" key="1">
    <source>
        <dbReference type="ARBA" id="ARBA00008779"/>
    </source>
</evidence>
<dbReference type="Gene3D" id="3.40.720.10">
    <property type="entry name" value="Alkaline Phosphatase, subunit A"/>
    <property type="match status" value="2"/>
</dbReference>
<protein>
    <recommendedName>
        <fullName evidence="6">Sulfatase N-terminal domain-containing protein</fullName>
    </recommendedName>
</protein>
<keyword evidence="5" id="KW-0472">Membrane</keyword>
<dbReference type="SUPFAM" id="SSF53649">
    <property type="entry name" value="Alkaline phosphatase-like"/>
    <property type="match status" value="1"/>
</dbReference>
<dbReference type="AlphaFoldDB" id="A0A7S3PHR7"/>
<dbReference type="Pfam" id="PF00884">
    <property type="entry name" value="Sulfatase"/>
    <property type="match status" value="1"/>
</dbReference>
<dbReference type="PROSITE" id="PS00149">
    <property type="entry name" value="SULFATASE_2"/>
    <property type="match status" value="1"/>
</dbReference>
<gene>
    <name evidence="7" type="ORF">ASTO00021_LOCUS9411</name>
</gene>
<dbReference type="PANTHER" id="PTHR42693:SF33">
    <property type="entry name" value="ARYLSULFATASE"/>
    <property type="match status" value="1"/>
</dbReference>
<reference evidence="7" key="1">
    <citation type="submission" date="2021-01" db="EMBL/GenBank/DDBJ databases">
        <authorList>
            <person name="Corre E."/>
            <person name="Pelletier E."/>
            <person name="Niang G."/>
            <person name="Scheremetjew M."/>
            <person name="Finn R."/>
            <person name="Kale V."/>
            <person name="Holt S."/>
            <person name="Cochrane G."/>
            <person name="Meng A."/>
            <person name="Brown T."/>
            <person name="Cohen L."/>
        </authorList>
    </citation>
    <scope>NUCLEOTIDE SEQUENCE</scope>
    <source>
        <strain evidence="7">GSBS06</strain>
    </source>
</reference>
<dbReference type="InterPro" id="IPR050738">
    <property type="entry name" value="Sulfatase"/>
</dbReference>
<keyword evidence="5" id="KW-1133">Transmembrane helix</keyword>
<dbReference type="PANTHER" id="PTHR42693">
    <property type="entry name" value="ARYLSULFATASE FAMILY MEMBER"/>
    <property type="match status" value="1"/>
</dbReference>
<keyword evidence="4" id="KW-0106">Calcium</keyword>
<evidence type="ECO:0000256" key="2">
    <source>
        <dbReference type="ARBA" id="ARBA00022723"/>
    </source>
</evidence>
<keyword evidence="2" id="KW-0479">Metal-binding</keyword>
<dbReference type="InterPro" id="IPR024607">
    <property type="entry name" value="Sulfatase_CS"/>
</dbReference>
<evidence type="ECO:0000259" key="6">
    <source>
        <dbReference type="Pfam" id="PF00884"/>
    </source>
</evidence>
<dbReference type="InterPro" id="IPR000917">
    <property type="entry name" value="Sulfatase_N"/>
</dbReference>
<organism evidence="7">
    <name type="scientific">Aplanochytrium stocchinoi</name>
    <dbReference type="NCBI Taxonomy" id="215587"/>
    <lineage>
        <taxon>Eukaryota</taxon>
        <taxon>Sar</taxon>
        <taxon>Stramenopiles</taxon>
        <taxon>Bigyra</taxon>
        <taxon>Labyrinthulomycetes</taxon>
        <taxon>Thraustochytrida</taxon>
        <taxon>Thraustochytriidae</taxon>
        <taxon>Aplanochytrium</taxon>
    </lineage>
</organism>
<dbReference type="GO" id="GO:0046872">
    <property type="term" value="F:metal ion binding"/>
    <property type="evidence" value="ECO:0007669"/>
    <property type="project" value="UniProtKB-KW"/>
</dbReference>
<evidence type="ECO:0000256" key="4">
    <source>
        <dbReference type="ARBA" id="ARBA00022837"/>
    </source>
</evidence>
<dbReference type="InterPro" id="IPR017850">
    <property type="entry name" value="Alkaline_phosphatase_core_sf"/>
</dbReference>
<feature type="domain" description="Sulfatase N-terminal" evidence="6">
    <location>
        <begin position="42"/>
        <end position="236"/>
    </location>
</feature>
<keyword evidence="3" id="KW-0378">Hydrolase</keyword>
<evidence type="ECO:0000256" key="3">
    <source>
        <dbReference type="ARBA" id="ARBA00022801"/>
    </source>
</evidence>
<name>A0A7S3PHR7_9STRA</name>
<dbReference type="EMBL" id="HBIN01012499">
    <property type="protein sequence ID" value="CAE0439191.1"/>
    <property type="molecule type" value="Transcribed_RNA"/>
</dbReference>
<evidence type="ECO:0000256" key="5">
    <source>
        <dbReference type="SAM" id="Phobius"/>
    </source>
</evidence>
<keyword evidence="5" id="KW-0812">Transmembrane</keyword>
<accession>A0A7S3PHR7</accession>
<dbReference type="GO" id="GO:0004065">
    <property type="term" value="F:arylsulfatase activity"/>
    <property type="evidence" value="ECO:0007669"/>
    <property type="project" value="TreeGrafter"/>
</dbReference>
<feature type="transmembrane region" description="Helical" evidence="5">
    <location>
        <begin position="6"/>
        <end position="28"/>
    </location>
</feature>
<evidence type="ECO:0000313" key="7">
    <source>
        <dbReference type="EMBL" id="CAE0439191.1"/>
    </source>
</evidence>
<sequence>MGFLKYLILFVNLSLSFQLLLALISLMFRLTNGRTDAVQKPSFVVFFVDDMGYGDLGCFGRENVSTPNIDRMAKEGLKLTQWISAAPVCTPSRAALHTSRLPVRYGLSANKLPYRVLPTLMSSGGIIKTELTLPQILKNNGYATGISGKWHLGFSSNQEKHEYLPLQKGYESWFGIPFSNMHFCKEEPKGDEGALFCVLMANNTIVQQPYNKVHMTDLLTRHAIDFITRSVKKKKTVFLLNEFSPRAYALIQLPKVSQR</sequence>
<comment type="similarity">
    <text evidence="1">Belongs to the sulfatase family.</text>
</comment>